<sequence>MRGLIICLFLLMSGVVVAQNMVNQVDAQGKKQGFWTKKDAEGKLIYEATFKDDKPIGEMKRFHPNGKLKAVMNFEEGSDESEAQLFDERGKPIAQGKYSGQKKMGEWTYMLDSKVVSTETYQNGQKNGTSKRFYKTGELLEESNWQNDKLNGIYRTYFQDGKTFMECTYSEGRLNGTFKTWFPNGSLELDAIYTSDTRDKEWLYYNQEGDLLYILKYELGKLLNPEVQSRIEKERTGTFKSKGDSVPDPEKFMQNPEEYMRLMQLH</sequence>
<accession>A0A5K7SC13</accession>
<name>A0A5K7SC13_9BACT</name>
<dbReference type="KEGG" id="anf:AQPE_3305"/>
<proteinExistence type="predicted"/>
<dbReference type="GO" id="GO:0070828">
    <property type="term" value="P:heterochromatin organization"/>
    <property type="evidence" value="ECO:0007669"/>
    <property type="project" value="TreeGrafter"/>
</dbReference>
<dbReference type="PANTHER" id="PTHR46820">
    <property type="entry name" value="HISTONE-LYSINE N-METHYLTRANSFERASE SETD7"/>
    <property type="match status" value="1"/>
</dbReference>
<keyword evidence="1" id="KW-0732">Signal</keyword>
<dbReference type="EMBL" id="AP018694">
    <property type="protein sequence ID" value="BBE19131.1"/>
    <property type="molecule type" value="Genomic_DNA"/>
</dbReference>
<dbReference type="Proteomes" id="UP001193389">
    <property type="component" value="Chromosome"/>
</dbReference>
<dbReference type="GO" id="GO:0005694">
    <property type="term" value="C:chromosome"/>
    <property type="evidence" value="ECO:0007669"/>
    <property type="project" value="TreeGrafter"/>
</dbReference>
<dbReference type="RefSeq" id="WP_318347404.1">
    <property type="nucleotide sequence ID" value="NZ_AP018694.1"/>
</dbReference>
<evidence type="ECO:0000256" key="1">
    <source>
        <dbReference type="SAM" id="SignalP"/>
    </source>
</evidence>
<reference evidence="2" key="1">
    <citation type="journal article" date="2020" name="Int. J. Syst. Evol. Microbiol.">
        <title>Aquipluma nitroreducens gen. nov. sp. nov., a novel facultatively anaerobic bacterium isolated from a freshwater lake.</title>
        <authorList>
            <person name="Watanabe M."/>
            <person name="Kojima H."/>
            <person name="Fukui M."/>
        </authorList>
    </citation>
    <scope>NUCLEOTIDE SEQUENCE</scope>
    <source>
        <strain evidence="2">MeG22</strain>
    </source>
</reference>
<feature type="chain" id="PRO_5024426315" evidence="1">
    <location>
        <begin position="19"/>
        <end position="266"/>
    </location>
</feature>
<dbReference type="Pfam" id="PF07661">
    <property type="entry name" value="MORN_2"/>
    <property type="match status" value="4"/>
</dbReference>
<dbReference type="SUPFAM" id="SSF82185">
    <property type="entry name" value="Histone H3 K4-specific methyltransferase SET7/9 N-terminal domain"/>
    <property type="match status" value="2"/>
</dbReference>
<protein>
    <submittedName>
        <fullName evidence="2">Phophatidylinositol-4-phosphate 5-kinase</fullName>
    </submittedName>
</protein>
<evidence type="ECO:0000313" key="2">
    <source>
        <dbReference type="EMBL" id="BBE19131.1"/>
    </source>
</evidence>
<dbReference type="Gene3D" id="3.90.930.1">
    <property type="match status" value="1"/>
</dbReference>
<dbReference type="GO" id="GO:0003682">
    <property type="term" value="F:chromatin binding"/>
    <property type="evidence" value="ECO:0007669"/>
    <property type="project" value="TreeGrafter"/>
</dbReference>
<keyword evidence="3" id="KW-1185">Reference proteome</keyword>
<gene>
    <name evidence="2" type="ORF">AQPE_3305</name>
</gene>
<dbReference type="AlphaFoldDB" id="A0A5K7SC13"/>
<feature type="signal peptide" evidence="1">
    <location>
        <begin position="1"/>
        <end position="18"/>
    </location>
</feature>
<evidence type="ECO:0000313" key="3">
    <source>
        <dbReference type="Proteomes" id="UP001193389"/>
    </source>
</evidence>
<organism evidence="2 3">
    <name type="scientific">Aquipluma nitroreducens</name>
    <dbReference type="NCBI Taxonomy" id="2010828"/>
    <lineage>
        <taxon>Bacteria</taxon>
        <taxon>Pseudomonadati</taxon>
        <taxon>Bacteroidota</taxon>
        <taxon>Bacteroidia</taxon>
        <taxon>Marinilabiliales</taxon>
        <taxon>Prolixibacteraceae</taxon>
        <taxon>Aquipluma</taxon>
    </lineage>
</organism>
<dbReference type="InterPro" id="IPR011652">
    <property type="entry name" value="MORN_2"/>
</dbReference>
<dbReference type="Gene3D" id="2.20.110.10">
    <property type="entry name" value="Histone H3 K4-specific methyltransferase SET7/9 N-terminal domain"/>
    <property type="match status" value="1"/>
</dbReference>
<dbReference type="PANTHER" id="PTHR46820:SF1">
    <property type="entry name" value="HISTONE-LYSINE N-METHYLTRANSFERASE SETD7"/>
    <property type="match status" value="1"/>
</dbReference>